<feature type="compositionally biased region" description="Polar residues" evidence="1">
    <location>
        <begin position="63"/>
        <end position="75"/>
    </location>
</feature>
<reference evidence="4" key="1">
    <citation type="submission" date="2022-08" db="EMBL/GenBank/DDBJ databases">
        <authorList>
            <person name="Gutierrez-Valencia J."/>
        </authorList>
    </citation>
    <scope>NUCLEOTIDE SEQUENCE</scope>
</reference>
<dbReference type="EMBL" id="CAMGYJ010000002">
    <property type="protein sequence ID" value="CAI0382201.1"/>
    <property type="molecule type" value="Genomic_DNA"/>
</dbReference>
<dbReference type="PANTHER" id="PTHR21450">
    <property type="entry name" value="PROTEIN ALTERED PHOSPHATE STARVATION RESPONSE 1"/>
    <property type="match status" value="1"/>
</dbReference>
<comment type="caution">
    <text evidence="4">The sequence shown here is derived from an EMBL/GenBank/DDBJ whole genome shotgun (WGS) entry which is preliminary data.</text>
</comment>
<evidence type="ECO:0000259" key="3">
    <source>
        <dbReference type="Pfam" id="PF04783"/>
    </source>
</evidence>
<feature type="region of interest" description="Disordered" evidence="1">
    <location>
        <begin position="63"/>
        <end position="112"/>
    </location>
</feature>
<feature type="domain" description="DUF632" evidence="2">
    <location>
        <begin position="251"/>
        <end position="530"/>
    </location>
</feature>
<evidence type="ECO:0000313" key="4">
    <source>
        <dbReference type="EMBL" id="CAI0382201.1"/>
    </source>
</evidence>
<proteinExistence type="predicted"/>
<dbReference type="PANTHER" id="PTHR21450:SF19">
    <property type="entry name" value="F5M15.15"/>
    <property type="match status" value="1"/>
</dbReference>
<organism evidence="4 5">
    <name type="scientific">Linum tenue</name>
    <dbReference type="NCBI Taxonomy" id="586396"/>
    <lineage>
        <taxon>Eukaryota</taxon>
        <taxon>Viridiplantae</taxon>
        <taxon>Streptophyta</taxon>
        <taxon>Embryophyta</taxon>
        <taxon>Tracheophyta</taxon>
        <taxon>Spermatophyta</taxon>
        <taxon>Magnoliopsida</taxon>
        <taxon>eudicotyledons</taxon>
        <taxon>Gunneridae</taxon>
        <taxon>Pentapetalae</taxon>
        <taxon>rosids</taxon>
        <taxon>fabids</taxon>
        <taxon>Malpighiales</taxon>
        <taxon>Linaceae</taxon>
        <taxon>Linum</taxon>
    </lineage>
</organism>
<sequence length="631" mass="69291">MGCSASRLDGLPAVSLCHDRLRLLDDSLRHSYAFADSHAAYLHSLRSFSPALLSFLRTHASQIAASPPSGSQPENCTCDGDCKSSSNSNSSSEAPSPNREFSSSSSDSDSDFAAYPKYDSYGDGGGRVAAGGGEFAPVARSWITPSPPQPRSSSAWDFLNFFDATPYERYDFVEKEKGEEGASKNQVKEVKSGRNRPDPTRKEAKSTAGKKNRPEPEGKTNVGAEKKCPKHGNAVDEKVESGEEKKESAAKLMKEMEVGFERAAESGIGVLSSLDAGKSRFFSKESVFQGASLKLFRSTDASGFDGDSGVSTSNLSSTLSKLCMWEKKLYDEVKAEERLRIAYGKCCKKMKKCLADDGGAETRAAADALGATLRTLATQIKVGIQVIDRTSTNINKLREEELFPQITHLIQKLLEMWKSMGETHRAQLEAVSEAQSRGILSFKTKGKLTEEGLQSAMQLKIEIQTWALSFISWVSIQKRCLKSLNGWLLKCLLPGEEGAEYYPPVFALCDKWSNTLEALSEREVIDAVGLLLGGLNKFLEQQQPAHGEEKPVTVDKEVERRVKALEREEQRLSKLLVVHQGIGIWKVFDGKAGDFEVGLKQVFMAMERFAAGNLEAYQQLHAQIEATRSMP</sequence>
<evidence type="ECO:0000259" key="2">
    <source>
        <dbReference type="Pfam" id="PF04782"/>
    </source>
</evidence>
<dbReference type="InterPro" id="IPR006868">
    <property type="entry name" value="DUF630"/>
</dbReference>
<dbReference type="Pfam" id="PF04783">
    <property type="entry name" value="DUF630"/>
    <property type="match status" value="1"/>
</dbReference>
<feature type="region of interest" description="Disordered" evidence="1">
    <location>
        <begin position="175"/>
        <end position="247"/>
    </location>
</feature>
<feature type="domain" description="DUF630" evidence="3">
    <location>
        <begin position="1"/>
        <end position="58"/>
    </location>
</feature>
<feature type="compositionally biased region" description="Basic and acidic residues" evidence="1">
    <location>
        <begin position="233"/>
        <end position="247"/>
    </location>
</feature>
<accession>A0AAV0HA90</accession>
<evidence type="ECO:0000256" key="1">
    <source>
        <dbReference type="SAM" id="MobiDB-lite"/>
    </source>
</evidence>
<protein>
    <recommendedName>
        <fullName evidence="6">Nitrate regulatory gene2 protein</fullName>
    </recommendedName>
</protein>
<keyword evidence="5" id="KW-1185">Reference proteome</keyword>
<evidence type="ECO:0000313" key="5">
    <source>
        <dbReference type="Proteomes" id="UP001154282"/>
    </source>
</evidence>
<dbReference type="InterPro" id="IPR006867">
    <property type="entry name" value="DUF632"/>
</dbReference>
<dbReference type="AlphaFoldDB" id="A0AAV0HA90"/>
<gene>
    <name evidence="4" type="ORF">LITE_LOCUS3470</name>
</gene>
<feature type="compositionally biased region" description="Basic and acidic residues" evidence="1">
    <location>
        <begin position="175"/>
        <end position="205"/>
    </location>
</feature>
<dbReference type="Pfam" id="PF04782">
    <property type="entry name" value="DUF632"/>
    <property type="match status" value="1"/>
</dbReference>
<dbReference type="Proteomes" id="UP001154282">
    <property type="component" value="Unassembled WGS sequence"/>
</dbReference>
<evidence type="ECO:0008006" key="6">
    <source>
        <dbReference type="Google" id="ProtNLM"/>
    </source>
</evidence>
<name>A0AAV0HA90_9ROSI</name>